<organism evidence="7 8">
    <name type="scientific">Aphis gossypii</name>
    <name type="common">Cotton aphid</name>
    <dbReference type="NCBI Taxonomy" id="80765"/>
    <lineage>
        <taxon>Eukaryota</taxon>
        <taxon>Metazoa</taxon>
        <taxon>Ecdysozoa</taxon>
        <taxon>Arthropoda</taxon>
        <taxon>Hexapoda</taxon>
        <taxon>Insecta</taxon>
        <taxon>Pterygota</taxon>
        <taxon>Neoptera</taxon>
        <taxon>Paraneoptera</taxon>
        <taxon>Hemiptera</taxon>
        <taxon>Sternorrhyncha</taxon>
        <taxon>Aphidomorpha</taxon>
        <taxon>Aphidoidea</taxon>
        <taxon>Aphididae</taxon>
        <taxon>Aphidini</taxon>
        <taxon>Aphis</taxon>
        <taxon>Aphis</taxon>
    </lineage>
</organism>
<feature type="region of interest" description="Disordered" evidence="5">
    <location>
        <begin position="191"/>
        <end position="249"/>
    </location>
</feature>
<keyword evidence="4" id="KW-1015">Disulfide bond</keyword>
<name>A0A9P0NEE2_APHGO</name>
<feature type="compositionally biased region" description="Basic residues" evidence="5">
    <location>
        <begin position="228"/>
        <end position="242"/>
    </location>
</feature>
<keyword evidence="8" id="KW-1185">Reference proteome</keyword>
<dbReference type="SUPFAM" id="SSF50494">
    <property type="entry name" value="Trypsin-like serine proteases"/>
    <property type="match status" value="1"/>
</dbReference>
<evidence type="ECO:0000313" key="7">
    <source>
        <dbReference type="EMBL" id="CAH1715833.1"/>
    </source>
</evidence>
<protein>
    <recommendedName>
        <fullName evidence="6">Peptidase S1 domain-containing protein</fullName>
    </recommendedName>
</protein>
<reference evidence="7" key="2">
    <citation type="submission" date="2022-10" db="EMBL/GenBank/DDBJ databases">
        <authorList>
            <consortium name="ENA_rothamsted_submissions"/>
            <consortium name="culmorum"/>
            <person name="King R."/>
        </authorList>
    </citation>
    <scope>NUCLEOTIDE SEQUENCE</scope>
</reference>
<dbReference type="InterPro" id="IPR033116">
    <property type="entry name" value="TRYPSIN_SER"/>
</dbReference>
<dbReference type="PROSITE" id="PS00135">
    <property type="entry name" value="TRYPSIN_SER"/>
    <property type="match status" value="1"/>
</dbReference>
<dbReference type="PANTHER" id="PTHR24276:SF98">
    <property type="entry name" value="FI18310P1-RELATED"/>
    <property type="match status" value="1"/>
</dbReference>
<reference evidence="7" key="1">
    <citation type="submission" date="2022-02" db="EMBL/GenBank/DDBJ databases">
        <authorList>
            <person name="King R."/>
        </authorList>
    </citation>
    <scope>NUCLEOTIDE SEQUENCE</scope>
</reference>
<dbReference type="InterPro" id="IPR001254">
    <property type="entry name" value="Trypsin_dom"/>
</dbReference>
<proteinExistence type="predicted"/>
<keyword evidence="2" id="KW-0378">Hydrolase</keyword>
<accession>A0A9P0NEE2</accession>
<dbReference type="GO" id="GO:0006508">
    <property type="term" value="P:proteolysis"/>
    <property type="evidence" value="ECO:0007669"/>
    <property type="project" value="UniProtKB-KW"/>
</dbReference>
<dbReference type="Proteomes" id="UP001154329">
    <property type="component" value="Chromosome 1"/>
</dbReference>
<gene>
    <name evidence="7" type="ORF">APHIGO_LOCUS3318</name>
</gene>
<sequence length="267" mass="31117">MLHNRDYRHCVEMHVHKDYDPESGIMQGDLTVLKIERPFPNVKKYIRIGGKPADFANNKALKCIEIGFGVQNNDNFIDKKGYMITTNVRHGRTACRSYNVDFIKATWQQLLCSEPTTPKFLKSTCPGDSGGPMICNNLLYGVCSFSYNHEAPEKLICNVSNLQTAHVFVNYFEGWVKDKLKGVEDIFEEKKKEEDKDEKEKEEEKKKEKEKEKEKDKDKDKDKEDKDKKKKKKKKKKKRKKSSGNSIKPHNIFNKVLTILLYLLYVD</sequence>
<dbReference type="EMBL" id="OU899034">
    <property type="protein sequence ID" value="CAH1715833.1"/>
    <property type="molecule type" value="Genomic_DNA"/>
</dbReference>
<feature type="compositionally biased region" description="Basic and acidic residues" evidence="5">
    <location>
        <begin position="191"/>
        <end position="227"/>
    </location>
</feature>
<dbReference type="InterPro" id="IPR050430">
    <property type="entry name" value="Peptidase_S1"/>
</dbReference>
<dbReference type="PROSITE" id="PS50240">
    <property type="entry name" value="TRYPSIN_DOM"/>
    <property type="match status" value="1"/>
</dbReference>
<evidence type="ECO:0000259" key="6">
    <source>
        <dbReference type="PROSITE" id="PS50240"/>
    </source>
</evidence>
<evidence type="ECO:0000256" key="2">
    <source>
        <dbReference type="ARBA" id="ARBA00022801"/>
    </source>
</evidence>
<dbReference type="InterPro" id="IPR043504">
    <property type="entry name" value="Peptidase_S1_PA_chymotrypsin"/>
</dbReference>
<dbReference type="Pfam" id="PF00089">
    <property type="entry name" value="Trypsin"/>
    <property type="match status" value="1"/>
</dbReference>
<evidence type="ECO:0000256" key="1">
    <source>
        <dbReference type="ARBA" id="ARBA00022670"/>
    </source>
</evidence>
<evidence type="ECO:0000313" key="8">
    <source>
        <dbReference type="Proteomes" id="UP001154329"/>
    </source>
</evidence>
<dbReference type="PANTHER" id="PTHR24276">
    <property type="entry name" value="POLYSERASE-RELATED"/>
    <property type="match status" value="1"/>
</dbReference>
<evidence type="ECO:0000256" key="5">
    <source>
        <dbReference type="SAM" id="MobiDB-lite"/>
    </source>
</evidence>
<dbReference type="AlphaFoldDB" id="A0A9P0NEE2"/>
<keyword evidence="3" id="KW-0720">Serine protease</keyword>
<keyword evidence="1" id="KW-0645">Protease</keyword>
<evidence type="ECO:0000256" key="4">
    <source>
        <dbReference type="ARBA" id="ARBA00023157"/>
    </source>
</evidence>
<dbReference type="InterPro" id="IPR009003">
    <property type="entry name" value="Peptidase_S1_PA"/>
</dbReference>
<feature type="domain" description="Peptidase S1" evidence="6">
    <location>
        <begin position="15"/>
        <end position="181"/>
    </location>
</feature>
<evidence type="ECO:0000256" key="3">
    <source>
        <dbReference type="ARBA" id="ARBA00022825"/>
    </source>
</evidence>
<dbReference type="Gene3D" id="2.40.10.10">
    <property type="entry name" value="Trypsin-like serine proteases"/>
    <property type="match status" value="1"/>
</dbReference>
<dbReference type="GO" id="GO:0004252">
    <property type="term" value="F:serine-type endopeptidase activity"/>
    <property type="evidence" value="ECO:0007669"/>
    <property type="project" value="InterPro"/>
</dbReference>